<organism evidence="1 2">
    <name type="scientific">Phytohabitans houttuyneae</name>
    <dbReference type="NCBI Taxonomy" id="1076126"/>
    <lineage>
        <taxon>Bacteria</taxon>
        <taxon>Bacillati</taxon>
        <taxon>Actinomycetota</taxon>
        <taxon>Actinomycetes</taxon>
        <taxon>Micromonosporales</taxon>
        <taxon>Micromonosporaceae</taxon>
    </lineage>
</organism>
<reference evidence="1 2" key="2">
    <citation type="submission" date="2020-03" db="EMBL/GenBank/DDBJ databases">
        <authorList>
            <person name="Ichikawa N."/>
            <person name="Kimura A."/>
            <person name="Kitahashi Y."/>
            <person name="Uohara A."/>
        </authorList>
    </citation>
    <scope>NUCLEOTIDE SEQUENCE [LARGE SCALE GENOMIC DNA]</scope>
    <source>
        <strain evidence="1 2">NBRC 108639</strain>
    </source>
</reference>
<keyword evidence="2" id="KW-1185">Reference proteome</keyword>
<dbReference type="RefSeq" id="WP_173068293.1">
    <property type="nucleotide sequence ID" value="NZ_BAABGO010000077.1"/>
</dbReference>
<name>A0A6V8KRJ4_9ACTN</name>
<dbReference type="AlphaFoldDB" id="A0A6V8KRJ4"/>
<protein>
    <submittedName>
        <fullName evidence="1">Uncharacterized protein</fullName>
    </submittedName>
</protein>
<dbReference type="NCBIfam" id="NF045895">
    <property type="entry name" value="tail_region"/>
    <property type="match status" value="1"/>
</dbReference>
<gene>
    <name evidence="1" type="ORF">Phou_086360</name>
</gene>
<comment type="caution">
    <text evidence="1">The sequence shown here is derived from an EMBL/GenBank/DDBJ whole genome shotgun (WGS) entry which is preliminary data.</text>
</comment>
<dbReference type="EMBL" id="BLPF01000003">
    <property type="protein sequence ID" value="GFJ84456.1"/>
    <property type="molecule type" value="Genomic_DNA"/>
</dbReference>
<reference evidence="1 2" key="1">
    <citation type="submission" date="2020-03" db="EMBL/GenBank/DDBJ databases">
        <title>Whole genome shotgun sequence of Phytohabitans houttuyneae NBRC 108639.</title>
        <authorList>
            <person name="Komaki H."/>
            <person name="Tamura T."/>
        </authorList>
    </citation>
    <scope>NUCLEOTIDE SEQUENCE [LARGE SCALE GENOMIC DNA]</scope>
    <source>
        <strain evidence="1 2">NBRC 108639</strain>
    </source>
</reference>
<proteinExistence type="predicted"/>
<dbReference type="Proteomes" id="UP000482800">
    <property type="component" value="Unassembled WGS sequence"/>
</dbReference>
<sequence length="62" mass="7244">MPTVTIHHLEVRFQVSGDGDQAVFTRLFERHINAWCRAYEEQCARDKRAAMERGLGDRGVRR</sequence>
<evidence type="ECO:0000313" key="2">
    <source>
        <dbReference type="Proteomes" id="UP000482800"/>
    </source>
</evidence>
<evidence type="ECO:0000313" key="1">
    <source>
        <dbReference type="EMBL" id="GFJ84456.1"/>
    </source>
</evidence>
<accession>A0A6V8KRJ4</accession>